<reference evidence="3" key="1">
    <citation type="journal article" date="2014" name="Nat. Genet.">
        <title>A reference genome for common bean and genome-wide analysis of dual domestications.</title>
        <authorList>
            <person name="Schmutz J."/>
            <person name="McClean P.E."/>
            <person name="Mamidi S."/>
            <person name="Wu G.A."/>
            <person name="Cannon S.B."/>
            <person name="Grimwood J."/>
            <person name="Jenkins J."/>
            <person name="Shu S."/>
            <person name="Song Q."/>
            <person name="Chavarro C."/>
            <person name="Torres-Torres M."/>
            <person name="Geffroy V."/>
            <person name="Moghaddam S.M."/>
            <person name="Gao D."/>
            <person name="Abernathy B."/>
            <person name="Barry K."/>
            <person name="Blair M."/>
            <person name="Brick M.A."/>
            <person name="Chovatia M."/>
            <person name="Gepts P."/>
            <person name="Goodstein D.M."/>
            <person name="Gonzales M."/>
            <person name="Hellsten U."/>
            <person name="Hyten D.L."/>
            <person name="Jia G."/>
            <person name="Kelly J.D."/>
            <person name="Kudrna D."/>
            <person name="Lee R."/>
            <person name="Richard M.M."/>
            <person name="Miklas P.N."/>
            <person name="Osorno J.M."/>
            <person name="Rodrigues J."/>
            <person name="Thareau V."/>
            <person name="Urrea C.A."/>
            <person name="Wang M."/>
            <person name="Yu Y."/>
            <person name="Zhang M."/>
            <person name="Wing R.A."/>
            <person name="Cregan P.B."/>
            <person name="Rokhsar D.S."/>
            <person name="Jackson S.A."/>
        </authorList>
    </citation>
    <scope>NUCLEOTIDE SEQUENCE [LARGE SCALE GENOMIC DNA]</scope>
    <source>
        <strain evidence="3">cv. G19833</strain>
    </source>
</reference>
<protein>
    <recommendedName>
        <fullName evidence="4">Glycine-rich protein</fullName>
    </recommendedName>
</protein>
<keyword evidence="3" id="KW-1185">Reference proteome</keyword>
<feature type="signal peptide" evidence="1">
    <location>
        <begin position="1"/>
        <end position="24"/>
    </location>
</feature>
<dbReference type="Pfam" id="PF07172">
    <property type="entry name" value="GRP"/>
    <property type="match status" value="1"/>
</dbReference>
<dbReference type="EMBL" id="CM002295">
    <property type="protein sequence ID" value="ESW13685.1"/>
    <property type="molecule type" value="Genomic_DNA"/>
</dbReference>
<sequence length="101" mass="10563">MDLKIARLILGLLTILLISSEVAARNLKEGEVVTEKNKVGDAKFLDGDSIRLLGGGFRLLGGGYDGQSGGGGPPTYGFDANCRHGCCYPTLLGRCLSCCAN</sequence>
<keyword evidence="1" id="KW-0732">Signal</keyword>
<proteinExistence type="predicted"/>
<dbReference type="Gramene" id="ESW13685">
    <property type="protein sequence ID" value="ESW13685"/>
    <property type="gene ID" value="PHAVU_008G217100g"/>
</dbReference>
<dbReference type="InterPro" id="IPR010800">
    <property type="entry name" value="GRP"/>
</dbReference>
<dbReference type="PANTHER" id="PTHR37389:SF40">
    <property type="entry name" value="NODULIN-24"/>
    <property type="match status" value="1"/>
</dbReference>
<evidence type="ECO:0000313" key="3">
    <source>
        <dbReference type="Proteomes" id="UP000000226"/>
    </source>
</evidence>
<feature type="chain" id="PRO_5004754265" description="Glycine-rich protein" evidence="1">
    <location>
        <begin position="25"/>
        <end position="101"/>
    </location>
</feature>
<name>V7B806_PHAVU</name>
<evidence type="ECO:0000313" key="2">
    <source>
        <dbReference type="EMBL" id="ESW13685.1"/>
    </source>
</evidence>
<evidence type="ECO:0008006" key="4">
    <source>
        <dbReference type="Google" id="ProtNLM"/>
    </source>
</evidence>
<dbReference type="STRING" id="3885.V7B806"/>
<dbReference type="Proteomes" id="UP000000226">
    <property type="component" value="Chromosome 8"/>
</dbReference>
<gene>
    <name evidence="2" type="ORF">PHAVU_008G217100g</name>
</gene>
<dbReference type="PANTHER" id="PTHR37389">
    <property type="entry name" value="NODULIN-24"/>
    <property type="match status" value="1"/>
</dbReference>
<dbReference type="AlphaFoldDB" id="V7B806"/>
<evidence type="ECO:0000256" key="1">
    <source>
        <dbReference type="SAM" id="SignalP"/>
    </source>
</evidence>
<accession>V7B806</accession>
<dbReference type="OMA" id="FDANCRH"/>
<organism evidence="2 3">
    <name type="scientific">Phaseolus vulgaris</name>
    <name type="common">Kidney bean</name>
    <name type="synonym">French bean</name>
    <dbReference type="NCBI Taxonomy" id="3885"/>
    <lineage>
        <taxon>Eukaryota</taxon>
        <taxon>Viridiplantae</taxon>
        <taxon>Streptophyta</taxon>
        <taxon>Embryophyta</taxon>
        <taxon>Tracheophyta</taxon>
        <taxon>Spermatophyta</taxon>
        <taxon>Magnoliopsida</taxon>
        <taxon>eudicotyledons</taxon>
        <taxon>Gunneridae</taxon>
        <taxon>Pentapetalae</taxon>
        <taxon>rosids</taxon>
        <taxon>fabids</taxon>
        <taxon>Fabales</taxon>
        <taxon>Fabaceae</taxon>
        <taxon>Papilionoideae</taxon>
        <taxon>50 kb inversion clade</taxon>
        <taxon>NPAAA clade</taxon>
        <taxon>indigoferoid/millettioid clade</taxon>
        <taxon>Phaseoleae</taxon>
        <taxon>Phaseolus</taxon>
    </lineage>
</organism>